<dbReference type="InterPro" id="IPR050615">
    <property type="entry name" value="ATP-dep_DNA_Helicase"/>
</dbReference>
<dbReference type="SMART" id="SM00513">
    <property type="entry name" value="SAP"/>
    <property type="match status" value="1"/>
</dbReference>
<dbReference type="AlphaFoldDB" id="A0A6C0L744"/>
<dbReference type="PANTHER" id="PTHR11274:SF0">
    <property type="entry name" value="GENERAL TRANSCRIPTION AND DNA REPAIR FACTOR IIH HELICASE SUBUNIT XPB"/>
    <property type="match status" value="1"/>
</dbReference>
<dbReference type="Pfam" id="PF04851">
    <property type="entry name" value="ResIII"/>
    <property type="match status" value="1"/>
</dbReference>
<sequence length="551" mass="62019">MLATDVSILIYRTALKFDKQNPYLPKSTMLTRRGYAIPKEGLNPLHEKMIIKELSVTPVVPGMQQRFSQAATFRVYAESLTKYYLPRVWATEKFGPATESSLSDGTPLRSDLLFTGTPYEYQHDIVNKFLAAPNGLICVPCGRGKTFMAIQIAAKLGRKFMIVVDKEFLLDQWMGELSALMPGIRIGILQEDKRQLGFMEKKPLTIPELKEELKKHGLPLAGTKAVLLERLRQVVPEDAPVAYDCCIAMIQTLVSREFSPDEFHSFGLTIFDECHHLGAAHFSRALLKVQTKNMLGLSATPVRDDGLTRVFEWFIGKPVYWEKTREADPDVIVQKVGFHSDEVEYSEVPVDSRGEPVLARLLSQIVAFEPRNCVIDQILAKLLEEPLRTVLVLSERIDHLHRIRAKIPAGVPVSYYIGGMDSEKRQTEAAGARVLLGTYAMASEGMNIKTLNTMIMISPRKKIEQSTGRILRTQKSAREIPPLIVDIVDSHSMYQGQWAKRKAYYKKCVYKIVDTKGEYALPTATANVSASAPAEVEKKDSQISTKYMFED</sequence>
<evidence type="ECO:0000259" key="6">
    <source>
        <dbReference type="PROSITE" id="PS51192"/>
    </source>
</evidence>
<dbReference type="GO" id="GO:0005524">
    <property type="term" value="F:ATP binding"/>
    <property type="evidence" value="ECO:0007669"/>
    <property type="project" value="UniProtKB-KW"/>
</dbReference>
<dbReference type="InterPro" id="IPR001650">
    <property type="entry name" value="Helicase_C-like"/>
</dbReference>
<evidence type="ECO:0000259" key="5">
    <source>
        <dbReference type="PROSITE" id="PS50800"/>
    </source>
</evidence>
<keyword evidence="4" id="KW-0067">ATP-binding</keyword>
<dbReference type="GO" id="GO:0016787">
    <property type="term" value="F:hydrolase activity"/>
    <property type="evidence" value="ECO:0007669"/>
    <property type="project" value="UniProtKB-KW"/>
</dbReference>
<dbReference type="PROSITE" id="PS51192">
    <property type="entry name" value="HELICASE_ATP_BIND_1"/>
    <property type="match status" value="1"/>
</dbReference>
<feature type="domain" description="Helicase ATP-binding" evidence="6">
    <location>
        <begin position="126"/>
        <end position="319"/>
    </location>
</feature>
<dbReference type="SUPFAM" id="SSF68906">
    <property type="entry name" value="SAP domain"/>
    <property type="match status" value="1"/>
</dbReference>
<name>A0A6C0L744_9ZZZZ</name>
<dbReference type="InterPro" id="IPR014001">
    <property type="entry name" value="Helicase_ATP-bd"/>
</dbReference>
<proteinExistence type="predicted"/>
<reference evidence="7" key="1">
    <citation type="journal article" date="2020" name="Nature">
        <title>Giant virus diversity and host interactions through global metagenomics.</title>
        <authorList>
            <person name="Schulz F."/>
            <person name="Roux S."/>
            <person name="Paez-Espino D."/>
            <person name="Jungbluth S."/>
            <person name="Walsh D.A."/>
            <person name="Denef V.J."/>
            <person name="McMahon K.D."/>
            <person name="Konstantinidis K.T."/>
            <person name="Eloe-Fadrosh E.A."/>
            <person name="Kyrpides N.C."/>
            <person name="Woyke T."/>
        </authorList>
    </citation>
    <scope>NUCLEOTIDE SEQUENCE</scope>
    <source>
        <strain evidence="7">GVMAG-M-3300027759-16</strain>
    </source>
</reference>
<dbReference type="InterPro" id="IPR036361">
    <property type="entry name" value="SAP_dom_sf"/>
</dbReference>
<evidence type="ECO:0008006" key="8">
    <source>
        <dbReference type="Google" id="ProtNLM"/>
    </source>
</evidence>
<keyword evidence="2" id="KW-0378">Hydrolase</keyword>
<keyword evidence="1" id="KW-0547">Nucleotide-binding</keyword>
<dbReference type="GO" id="GO:0004386">
    <property type="term" value="F:helicase activity"/>
    <property type="evidence" value="ECO:0007669"/>
    <property type="project" value="UniProtKB-KW"/>
</dbReference>
<evidence type="ECO:0000256" key="4">
    <source>
        <dbReference type="ARBA" id="ARBA00022840"/>
    </source>
</evidence>
<dbReference type="InterPro" id="IPR003034">
    <property type="entry name" value="SAP_dom"/>
</dbReference>
<dbReference type="Gene3D" id="3.40.50.300">
    <property type="entry name" value="P-loop containing nucleotide triphosphate hydrolases"/>
    <property type="match status" value="2"/>
</dbReference>
<accession>A0A6C0L744</accession>
<evidence type="ECO:0000313" key="7">
    <source>
        <dbReference type="EMBL" id="QHU26423.1"/>
    </source>
</evidence>
<evidence type="ECO:0000256" key="1">
    <source>
        <dbReference type="ARBA" id="ARBA00022741"/>
    </source>
</evidence>
<dbReference type="SUPFAM" id="SSF52540">
    <property type="entry name" value="P-loop containing nucleoside triphosphate hydrolases"/>
    <property type="match status" value="2"/>
</dbReference>
<dbReference type="PROSITE" id="PS50800">
    <property type="entry name" value="SAP"/>
    <property type="match status" value="1"/>
</dbReference>
<dbReference type="Gene3D" id="1.10.720.30">
    <property type="entry name" value="SAP domain"/>
    <property type="match status" value="1"/>
</dbReference>
<dbReference type="GO" id="GO:0003677">
    <property type="term" value="F:DNA binding"/>
    <property type="evidence" value="ECO:0007669"/>
    <property type="project" value="InterPro"/>
</dbReference>
<organism evidence="7">
    <name type="scientific">viral metagenome</name>
    <dbReference type="NCBI Taxonomy" id="1070528"/>
    <lineage>
        <taxon>unclassified sequences</taxon>
        <taxon>metagenomes</taxon>
        <taxon>organismal metagenomes</taxon>
    </lineage>
</organism>
<evidence type="ECO:0000256" key="3">
    <source>
        <dbReference type="ARBA" id="ARBA00022806"/>
    </source>
</evidence>
<dbReference type="InterPro" id="IPR006935">
    <property type="entry name" value="Helicase/UvrB_N"/>
</dbReference>
<dbReference type="SMART" id="SM00487">
    <property type="entry name" value="DEXDc"/>
    <property type="match status" value="1"/>
</dbReference>
<protein>
    <recommendedName>
        <fullName evidence="8">Helicase ATP-binding domain-containing protein</fullName>
    </recommendedName>
</protein>
<dbReference type="Pfam" id="PF00271">
    <property type="entry name" value="Helicase_C"/>
    <property type="match status" value="1"/>
</dbReference>
<dbReference type="EMBL" id="MN740440">
    <property type="protein sequence ID" value="QHU26423.1"/>
    <property type="molecule type" value="Genomic_DNA"/>
</dbReference>
<keyword evidence="3" id="KW-0347">Helicase</keyword>
<feature type="domain" description="SAP" evidence="5">
    <location>
        <begin position="201"/>
        <end position="235"/>
    </location>
</feature>
<evidence type="ECO:0000256" key="2">
    <source>
        <dbReference type="ARBA" id="ARBA00022801"/>
    </source>
</evidence>
<dbReference type="PANTHER" id="PTHR11274">
    <property type="entry name" value="RAD25/XP-B DNA REPAIR HELICASE"/>
    <property type="match status" value="1"/>
</dbReference>
<dbReference type="InterPro" id="IPR027417">
    <property type="entry name" value="P-loop_NTPase"/>
</dbReference>